<keyword evidence="7 10" id="KW-1133">Transmembrane helix</keyword>
<dbReference type="PANTHER" id="PTHR43653">
    <property type="entry name" value="CYTOCHROME C ASSEMBLY PROTEIN-RELATED"/>
    <property type="match status" value="1"/>
</dbReference>
<dbReference type="InterPro" id="IPR002541">
    <property type="entry name" value="Cyt_c_assembly"/>
</dbReference>
<evidence type="ECO:0000256" key="8">
    <source>
        <dbReference type="ARBA" id="ARBA00023136"/>
    </source>
</evidence>
<evidence type="ECO:0000256" key="5">
    <source>
        <dbReference type="ARBA" id="ARBA00022692"/>
    </source>
</evidence>
<proteinExistence type="inferred from homology"/>
<feature type="transmembrane region" description="Helical" evidence="10">
    <location>
        <begin position="177"/>
        <end position="197"/>
    </location>
</feature>
<comment type="subcellular location">
    <subcellularLocation>
        <location evidence="1">Cell inner membrane</location>
        <topology evidence="1">Multi-pass membrane protein</topology>
    </subcellularLocation>
</comment>
<evidence type="ECO:0000256" key="7">
    <source>
        <dbReference type="ARBA" id="ARBA00022989"/>
    </source>
</evidence>
<feature type="transmembrane region" description="Helical" evidence="10">
    <location>
        <begin position="96"/>
        <end position="114"/>
    </location>
</feature>
<feature type="transmembrane region" description="Helical" evidence="10">
    <location>
        <begin position="121"/>
        <end position="142"/>
    </location>
</feature>
<dbReference type="InterPro" id="IPR032523">
    <property type="entry name" value="CcmF_C"/>
</dbReference>
<feature type="transmembrane region" description="Helical" evidence="10">
    <location>
        <begin position="489"/>
        <end position="511"/>
    </location>
</feature>
<feature type="transmembrane region" description="Helical" evidence="10">
    <location>
        <begin position="393"/>
        <end position="413"/>
    </location>
</feature>
<keyword evidence="14" id="KW-1185">Reference proteome</keyword>
<dbReference type="Proteomes" id="UP000235803">
    <property type="component" value="Unassembled WGS sequence"/>
</dbReference>
<keyword evidence="5 10" id="KW-0812">Transmembrane</keyword>
<comment type="function">
    <text evidence="9">Required for the biogenesis of c-type cytochromes. Possible subunit of a heme lyase.</text>
</comment>
<dbReference type="InterPro" id="IPR003567">
    <property type="entry name" value="Cyt_c_biogenesis"/>
</dbReference>
<keyword evidence="3" id="KW-1003">Cell membrane</keyword>
<sequence>MVAELGNVALILALCLAALQSVLPLVGVWLGNPRLIRTARFLATGQFVFLALSFALLVWAFAVGDFSVRYVASHSSLGQPMIYKVTAVWGGHEGSLLLWVLLLGAWGVAVAIFSQSLPREMLARVLAVLGMVSVGFIAFTVFTSNPFDRIVPGPLDGRGMNPLLQDPGMILHPPLLYMGYVGTAVVFAFAIAALIGGRLDAAWARWSRPWTTVAWVFLTLGIAVGSWWAYYELGWGGWWFWDPVENASFLPWLTATALIHSLAVTEKRGGFKVWTLMLAIITFALTVLGAFIVRSGVITSVHAFATDPERGVFILGMLSLTLLGSLTLYAWRAPKVGLGGSFAWYSRESLLMANNALLAVACAAVFIGTLYPLALDAFGLGKISVGPPYFDAVFAPLMLPLLFLIGLGPVVMWKQASPSDTFRQLRWALLVSAIAGGLWPLTAGVWRPLTALSLMLAIWIVLTALLDIHKRLGSSRQPLSARLRKVLRPSFMGMHLAHVGLAMIVVAIAMVNTYEVERDVRMAPGQTASAAGYDFTLHRMESARGPNWNADQAVVEVTRDGRPVATLLPQRRYYDTQPRNPMNQASLHRGATRDVYVSLGERLVGDAWSFRLYYKPYMFWMWTGAILLSLGGLLAASDRRYRLVRNRATDVQHQAVQSPSRGVTT</sequence>
<evidence type="ECO:0000259" key="11">
    <source>
        <dbReference type="Pfam" id="PF01578"/>
    </source>
</evidence>
<dbReference type="NCBIfam" id="TIGR00353">
    <property type="entry name" value="nrfE"/>
    <property type="match status" value="1"/>
</dbReference>
<dbReference type="Pfam" id="PF16327">
    <property type="entry name" value="CcmF_C"/>
    <property type="match status" value="1"/>
</dbReference>
<feature type="domain" description="Cytochrome c assembly protein" evidence="11">
    <location>
        <begin position="89"/>
        <end position="295"/>
    </location>
</feature>
<dbReference type="PANTHER" id="PTHR43653:SF1">
    <property type="entry name" value="CYTOCHROME C-TYPE BIOGENESIS PROTEIN CCMF"/>
    <property type="match status" value="1"/>
</dbReference>
<feature type="transmembrane region" description="Helical" evidence="10">
    <location>
        <begin position="425"/>
        <end position="443"/>
    </location>
</feature>
<evidence type="ECO:0000256" key="4">
    <source>
        <dbReference type="ARBA" id="ARBA00022519"/>
    </source>
</evidence>
<evidence type="ECO:0000259" key="12">
    <source>
        <dbReference type="Pfam" id="PF16327"/>
    </source>
</evidence>
<evidence type="ECO:0000313" key="13">
    <source>
        <dbReference type="EMBL" id="PMR74616.1"/>
    </source>
</evidence>
<dbReference type="Pfam" id="PF01578">
    <property type="entry name" value="Cytochrom_C_asm"/>
    <property type="match status" value="1"/>
</dbReference>
<feature type="transmembrane region" description="Helical" evidence="10">
    <location>
        <begin position="449"/>
        <end position="468"/>
    </location>
</feature>
<comment type="similarity">
    <text evidence="2">Belongs to the CcmF/CycK/Ccl1/NrfE/CcsA family.</text>
</comment>
<dbReference type="EMBL" id="PNRF01000027">
    <property type="protein sequence ID" value="PMR74616.1"/>
    <property type="molecule type" value="Genomic_DNA"/>
</dbReference>
<feature type="domain" description="Cytochrome c-type biogenesis protein CcmF C-terminal" evidence="12">
    <location>
        <begin position="315"/>
        <end position="639"/>
    </location>
</feature>
<dbReference type="GO" id="GO:0005886">
    <property type="term" value="C:plasma membrane"/>
    <property type="evidence" value="ECO:0007669"/>
    <property type="project" value="UniProtKB-SubCell"/>
</dbReference>
<dbReference type="NCBIfam" id="NF007691">
    <property type="entry name" value="PRK10369.1"/>
    <property type="match status" value="1"/>
</dbReference>
<dbReference type="GO" id="GO:0017004">
    <property type="term" value="P:cytochrome complex assembly"/>
    <property type="evidence" value="ECO:0007669"/>
    <property type="project" value="UniProtKB-KW"/>
</dbReference>
<dbReference type="RefSeq" id="WP_102653681.1">
    <property type="nucleotide sequence ID" value="NZ_PNRF01000027.1"/>
</dbReference>
<dbReference type="AlphaFoldDB" id="A0A2N7U2E5"/>
<dbReference type="GO" id="GO:0015232">
    <property type="term" value="F:heme transmembrane transporter activity"/>
    <property type="evidence" value="ECO:0007669"/>
    <property type="project" value="InterPro"/>
</dbReference>
<feature type="transmembrane region" description="Helical" evidence="10">
    <location>
        <begin position="617"/>
        <end position="637"/>
    </location>
</feature>
<feature type="transmembrane region" description="Helical" evidence="10">
    <location>
        <begin position="249"/>
        <end position="266"/>
    </location>
</feature>
<protein>
    <submittedName>
        <fullName evidence="13">C-type cytochrome biogenesis protein CcmF</fullName>
    </submittedName>
</protein>
<organism evidence="13 14">
    <name type="scientific">Billgrantia endophytica</name>
    <dbReference type="NCBI Taxonomy" id="2033802"/>
    <lineage>
        <taxon>Bacteria</taxon>
        <taxon>Pseudomonadati</taxon>
        <taxon>Pseudomonadota</taxon>
        <taxon>Gammaproteobacteria</taxon>
        <taxon>Oceanospirillales</taxon>
        <taxon>Halomonadaceae</taxon>
        <taxon>Billgrantia</taxon>
    </lineage>
</organism>
<evidence type="ECO:0000256" key="6">
    <source>
        <dbReference type="ARBA" id="ARBA00022748"/>
    </source>
</evidence>
<keyword evidence="4" id="KW-0997">Cell inner membrane</keyword>
<comment type="caution">
    <text evidence="13">The sequence shown here is derived from an EMBL/GenBank/DDBJ whole genome shotgun (WGS) entry which is preliminary data.</text>
</comment>
<feature type="transmembrane region" description="Helical" evidence="10">
    <location>
        <begin position="273"/>
        <end position="292"/>
    </location>
</feature>
<dbReference type="PRINTS" id="PR01411">
    <property type="entry name" value="CCMFBIOGNSIS"/>
</dbReference>
<feature type="transmembrane region" description="Helical" evidence="10">
    <location>
        <begin position="6"/>
        <end position="29"/>
    </location>
</feature>
<reference evidence="13 14" key="1">
    <citation type="submission" date="2018-01" db="EMBL/GenBank/DDBJ databases">
        <title>Halomonas endophytica sp. nov., isolated from storage liquid in the stems of Populus euphratica.</title>
        <authorList>
            <person name="Chen C."/>
        </authorList>
    </citation>
    <scope>NUCLEOTIDE SEQUENCE [LARGE SCALE GENOMIC DNA]</scope>
    <source>
        <strain evidence="13 14">MC28</strain>
    </source>
</reference>
<evidence type="ECO:0000313" key="14">
    <source>
        <dbReference type="Proteomes" id="UP000235803"/>
    </source>
</evidence>
<feature type="transmembrane region" description="Helical" evidence="10">
    <location>
        <begin position="352"/>
        <end position="373"/>
    </location>
</feature>
<dbReference type="OrthoDB" id="9761451at2"/>
<dbReference type="InterPro" id="IPR003568">
    <property type="entry name" value="Cyt_c_biogenesis_CcmF"/>
</dbReference>
<dbReference type="PRINTS" id="PR01410">
    <property type="entry name" value="CCBIOGENESIS"/>
</dbReference>
<accession>A0A2N7U2E5</accession>
<evidence type="ECO:0000256" key="10">
    <source>
        <dbReference type="SAM" id="Phobius"/>
    </source>
</evidence>
<feature type="transmembrane region" description="Helical" evidence="10">
    <location>
        <begin position="41"/>
        <end position="62"/>
    </location>
</feature>
<name>A0A2N7U2E5_9GAMM</name>
<evidence type="ECO:0000256" key="2">
    <source>
        <dbReference type="ARBA" id="ARBA00009186"/>
    </source>
</evidence>
<keyword evidence="8 10" id="KW-0472">Membrane</keyword>
<dbReference type="GO" id="GO:0020037">
    <property type="term" value="F:heme binding"/>
    <property type="evidence" value="ECO:0007669"/>
    <property type="project" value="InterPro"/>
</dbReference>
<feature type="transmembrane region" description="Helical" evidence="10">
    <location>
        <begin position="209"/>
        <end position="229"/>
    </location>
</feature>
<evidence type="ECO:0000256" key="1">
    <source>
        <dbReference type="ARBA" id="ARBA00004429"/>
    </source>
</evidence>
<evidence type="ECO:0000256" key="9">
    <source>
        <dbReference type="ARBA" id="ARBA00037230"/>
    </source>
</evidence>
<keyword evidence="6" id="KW-0201">Cytochrome c-type biogenesis</keyword>
<evidence type="ECO:0000256" key="3">
    <source>
        <dbReference type="ARBA" id="ARBA00022475"/>
    </source>
</evidence>
<gene>
    <name evidence="13" type="ORF">C1H69_12180</name>
</gene>
<feature type="transmembrane region" description="Helical" evidence="10">
    <location>
        <begin position="312"/>
        <end position="331"/>
    </location>
</feature>